<dbReference type="InterPro" id="IPR008964">
    <property type="entry name" value="Invasin/intimin_cell_adhesion"/>
</dbReference>
<dbReference type="RefSeq" id="WP_377577797.1">
    <property type="nucleotide sequence ID" value="NZ_JBHTKA010000001.1"/>
</dbReference>
<proteinExistence type="predicted"/>
<feature type="chain" id="PRO_5046951292" evidence="5">
    <location>
        <begin position="22"/>
        <end position="2599"/>
    </location>
</feature>
<dbReference type="InterPro" id="IPR015919">
    <property type="entry name" value="Cadherin-like_sf"/>
</dbReference>
<dbReference type="PROSITE" id="PS51257">
    <property type="entry name" value="PROKAR_LIPOPROTEIN"/>
    <property type="match status" value="1"/>
</dbReference>
<feature type="domain" description="Fibronectin type-III" evidence="6">
    <location>
        <begin position="661"/>
        <end position="748"/>
    </location>
</feature>
<dbReference type="SUPFAM" id="SSF49265">
    <property type="entry name" value="Fibronectin type III"/>
    <property type="match status" value="5"/>
</dbReference>
<protein>
    <submittedName>
        <fullName evidence="8">LamG-like jellyroll fold domain-containing protein</fullName>
    </submittedName>
</protein>
<dbReference type="InterPro" id="IPR026444">
    <property type="entry name" value="Secre_tail"/>
</dbReference>
<dbReference type="InterPro" id="IPR006558">
    <property type="entry name" value="LamG-like"/>
</dbReference>
<comment type="caution">
    <text evidence="8">The sequence shown here is derived from an EMBL/GenBank/DDBJ whole genome shotgun (WGS) entry which is preliminary data.</text>
</comment>
<evidence type="ECO:0000313" key="8">
    <source>
        <dbReference type="EMBL" id="MFD0999407.1"/>
    </source>
</evidence>
<dbReference type="Gene3D" id="1.50.10.100">
    <property type="entry name" value="Chondroitin AC/alginate lyase"/>
    <property type="match status" value="1"/>
</dbReference>
<sequence length="2599" mass="274186">MKRHLLLILAFICACALEINAQTFVHPGVPFTTDDLNHLKSNLTKEPWASAYAAFTNDYRSKLTYGMQGPYVTVGRAPDVNRNPWMNDMVAIHNLAFMWIFTGDQAYAQKATGILDAWAITNTRWTGDETFLDLGDYAQYYITGADILRSTYPGWTADNDAHVRNWFANILWKEADVPNPLRGLNQGAIQIKIAIGIAAYLGDAALWQQAVQSYRTDAGGALPNSLGNGQVGDAGRDEGHWFGQVEALAWSAEVAWKQGIDVFTDLNNRVLATSELYTGFHVNSSSYINNFIPFGGTYAYYTGWGSSGSAPARQSMLYNIIANAYTLRKGVAAPNTTYYRSLMGESGHSFLFRRTIDNSTASALSPVQHPATVNTTSLTSIDVGETGLAGKAIYSNSAWTLQGAGAGVPVPPQSQPDAFNFAFQKMNGDGAIIVRVDTILTSANAQAGIMFRESLEEDARHVALVLQPNGGLYLTWRNATAWSKTNISWNNPPGGYLVHFQPKAPWWLKLERINDRVFAYHSQDGVNWTCIGIVVSSLSASPYVGLYTTSQNPSSLVTAVFTNVSMTNSAPAGSPAITSATSATATVGSAFSYAITASASPASYSASGLPAGLSIDTSTGIISGTPTALGKYLVTVNATNAQGTGSAVVVMDVFNNVAPAAPANMVLSNTAIKQVTLHWDASANATSYTVKHALNAGGPYTIIASAVTSTTFTQADAFPGNNYYIVTALSGNLESAPSAEAAITLPPDIPGKPVITNGDGQVTLQWPTATGAATYTIKRAAVSGGSYAILASNVTTTTYVDSPLVNGIYYYYVVSAVIGDRESNNSEEELGIPGSTSPKWSIAPVSGLWNIADNWEGGIIPASPAILRFDSTSITTLTNDVADLEVARFSFESEANAYTIAGNAVRMGSEVINKSDNMQVLNIGMTLNGPLQVNAPKGAVRLGGVIAGTGSIAKKGSGWVYLTGANTYSGGTTIQDSQGGWGPNAPLNIAGAGTLSNGVPVAGPLGTGVVTMKGGALRNADAYALIYNDILVEAGTKNFLYSEGGGLFLAGRLTGSGTIEHDGNAYDGLHLSGNNSEFTGTFISVNRSSRHRVRIDASSAGSAKANWILNNSFSDGHRLSFNDTIQFGALSGGGLINSYNAPVMNIGALNTNTTFSGVMANSNIGVVKVGTGTLKFTGTNLNYGATTVKNGILLINGPYNSAVTVRGGTIGGSGTINNVVTTGTGSGAGSSLAPGDETIGQLTVGNIVTLKSDATLRVEFSGKSATMDKLIAKGLTLENAALQFTDIDPGNLTAGVSFILVDNTSTNAVTGIFNGLAELALVQVGDYQFHITYKGGDGNDIVLLDHRTTPALITSAPTAAGMKDQAFSYTITAINTPLSYSATGLPAGLTVNTETGVISGIPTESGIFKVQLGTQDEKGSASLELNLTIQTNEVPPAPAGLSSIARNSLQLDLSWNRSPVSAFTQTYTLKRAQVESGPYTIIAQNLTDTTYSDKSLAPVTVYFYVVSATNAIGEGSNSVAISDTTLFPNISPKVHNVLAVGSNAKINLTWKSSFEAASYNVKRSLTADGIFSTIANVADTSYIDTNITAGTTYYYTISAVNLAGESEPSDMASAMADAAAYAYWPFNEAQGTVATDLWNAKTGTLTGATPGWASGVSGSAVKLAGSSHVALPNGTMSTLTNFTISTWVKLDEKRTWERVFDFGSGTATYMFLTTTHNGGGVRYSIKLNNGSEQQINSSYSVPLNVWVHLAVTLNGSTGILYINGEEVGRNTGMTINPSRLGNTTQTWIGRSQWASDPYFHGTIDDFRIYSRTLSALEISGMVKAIAPLPPTNVMVVRAGDGTALSWTRSKDADSYTVLRGSVAGTYTTIATGVTDTLYTDLAPLKGKNYYVVYATRSNFRSVLSNAAFITMPPAIPGYSHASGWNHRVDLSWAASAGATGYAVKRSAGSEGIFTTIATVTTTIFSDTAVVNGTQYNYTISATNEGGSTDGVLVSAIPVANEVVNTWQHADVGATGISGNARYVDGIFTMHGAGADVWGTADGFHFAYQALTGDGAIVARVTSLENTNTFAKAGVMIRETLNANAKHAMMDLRPDGGVEFIRRTAIAGSSVSTTGATLLYPHWVKLVRQGNVFSAYRSTDGSKWTLVGTETIAMNEQVYIGIATCSHNTSVIAEASFDHVNIATVLPAINSASTANGMVTIPFVYTISATNMPYQFSATALPDSLVIDKETGIISGTPVVAGTFPVIITAANALGIATDTLTLTIAKKTQSVSFEALAGKKLGDRDFQLHASATSGLTVAYTSSDTTIVTIANDIVHIKKEGSVTITASQSGNEFYEPATAVSHELVIIKLPHTPYGGTARVVPGVVEAEDFDIGGEGKAYHETTDWNLGLLYRWNEGVDIELCKAGGYDVFLTATGEWLKYTIDVQEDGNYQLGVYLADLLGKGKIRIEIDGVDKTGSIAPGKTGGLQKWVTLNRTINLTAGLRVVTIFFESGGISVNKLVFSKETSSARASVEETEIGEPSLFISMYPNPVEDHLQLVVDETLIGAEASVIDNRGVKMKTVFIQNPVLTLDMTSFTSGVYILRLSKGHDVVTRKVIKK</sequence>
<dbReference type="SMART" id="SM00560">
    <property type="entry name" value="LamGL"/>
    <property type="match status" value="1"/>
</dbReference>
<accession>A0ABW3JZJ5</accession>
<dbReference type="InterPro" id="IPR008397">
    <property type="entry name" value="Alginate_lyase_dom"/>
</dbReference>
<dbReference type="PANTHER" id="PTHR13817">
    <property type="entry name" value="TITIN"/>
    <property type="match status" value="1"/>
</dbReference>
<dbReference type="Gene3D" id="2.60.40.10">
    <property type="entry name" value="Immunoglobulins"/>
    <property type="match status" value="9"/>
</dbReference>
<dbReference type="Pfam" id="PF05345">
    <property type="entry name" value="He_PIG"/>
    <property type="match status" value="3"/>
</dbReference>
<dbReference type="Gene3D" id="2.60.120.260">
    <property type="entry name" value="Galactose-binding domain-like"/>
    <property type="match status" value="1"/>
</dbReference>
<dbReference type="Pfam" id="PF18962">
    <property type="entry name" value="Por_Secre_tail"/>
    <property type="match status" value="1"/>
</dbReference>
<dbReference type="SUPFAM" id="SSF48230">
    <property type="entry name" value="Chondroitin AC/alginate lyase"/>
    <property type="match status" value="1"/>
</dbReference>
<dbReference type="SUPFAM" id="SSF49785">
    <property type="entry name" value="Galactose-binding domain-like"/>
    <property type="match status" value="1"/>
</dbReference>
<evidence type="ECO:0000256" key="5">
    <source>
        <dbReference type="SAM" id="SignalP"/>
    </source>
</evidence>
<evidence type="ECO:0000256" key="4">
    <source>
        <dbReference type="ARBA" id="ARBA00023239"/>
    </source>
</evidence>
<dbReference type="Gene3D" id="2.60.120.200">
    <property type="match status" value="3"/>
</dbReference>
<name>A0ABW3JZJ5_9BACT</name>
<dbReference type="CDD" id="cd00063">
    <property type="entry name" value="FN3"/>
    <property type="match status" value="3"/>
</dbReference>
<dbReference type="InterPro" id="IPR013320">
    <property type="entry name" value="ConA-like_dom_sf"/>
</dbReference>
<dbReference type="SMART" id="SM00060">
    <property type="entry name" value="FN3"/>
    <property type="match status" value="6"/>
</dbReference>
<dbReference type="EMBL" id="JBHTKA010000001">
    <property type="protein sequence ID" value="MFD0999407.1"/>
    <property type="molecule type" value="Genomic_DNA"/>
</dbReference>
<feature type="signal peptide" evidence="5">
    <location>
        <begin position="1"/>
        <end position="21"/>
    </location>
</feature>
<evidence type="ECO:0000256" key="2">
    <source>
        <dbReference type="ARBA" id="ARBA00022737"/>
    </source>
</evidence>
<feature type="domain" description="Fibronectin type-III" evidence="6">
    <location>
        <begin position="1531"/>
        <end position="1619"/>
    </location>
</feature>
<dbReference type="InterPro" id="IPR050964">
    <property type="entry name" value="Striated_Muscle_Regulatory"/>
</dbReference>
<feature type="domain" description="Fibronectin type-III" evidence="6">
    <location>
        <begin position="1437"/>
        <end position="1528"/>
    </location>
</feature>
<dbReference type="Pfam" id="PF13385">
    <property type="entry name" value="Laminin_G_3"/>
    <property type="match status" value="1"/>
</dbReference>
<organism evidence="8 9">
    <name type="scientific">Ohtaekwangia kribbensis</name>
    <dbReference type="NCBI Taxonomy" id="688913"/>
    <lineage>
        <taxon>Bacteria</taxon>
        <taxon>Pseudomonadati</taxon>
        <taxon>Bacteroidota</taxon>
        <taxon>Cytophagia</taxon>
        <taxon>Cytophagales</taxon>
        <taxon>Fulvivirgaceae</taxon>
        <taxon>Ohtaekwangia</taxon>
    </lineage>
</organism>
<evidence type="ECO:0000256" key="1">
    <source>
        <dbReference type="ARBA" id="ARBA00022729"/>
    </source>
</evidence>
<reference evidence="9" key="1">
    <citation type="journal article" date="2019" name="Int. J. Syst. Evol. Microbiol.">
        <title>The Global Catalogue of Microorganisms (GCM) 10K type strain sequencing project: providing services to taxonomists for standard genome sequencing and annotation.</title>
        <authorList>
            <consortium name="The Broad Institute Genomics Platform"/>
            <consortium name="The Broad Institute Genome Sequencing Center for Infectious Disease"/>
            <person name="Wu L."/>
            <person name="Ma J."/>
        </authorList>
    </citation>
    <scope>NUCLEOTIDE SEQUENCE [LARGE SCALE GENOMIC DNA]</scope>
    <source>
        <strain evidence="9">CCUG 58938</strain>
    </source>
</reference>
<evidence type="ECO:0000256" key="3">
    <source>
        <dbReference type="ARBA" id="ARBA00023157"/>
    </source>
</evidence>
<evidence type="ECO:0000259" key="6">
    <source>
        <dbReference type="PROSITE" id="PS50853"/>
    </source>
</evidence>
<keyword evidence="2" id="KW-0677">Repeat</keyword>
<feature type="domain" description="CBM6" evidence="7">
    <location>
        <begin position="2364"/>
        <end position="2503"/>
    </location>
</feature>
<dbReference type="InterPro" id="IPR013425">
    <property type="entry name" value="Autotrns_rpt"/>
</dbReference>
<dbReference type="SMART" id="SM00606">
    <property type="entry name" value="CBD_IV"/>
    <property type="match status" value="1"/>
</dbReference>
<keyword evidence="9" id="KW-1185">Reference proteome</keyword>
<gene>
    <name evidence="8" type="ORF">ACFQ21_08820</name>
</gene>
<dbReference type="SUPFAM" id="SSF49373">
    <property type="entry name" value="Invasin/intimin cell-adhesion fragments"/>
    <property type="match status" value="1"/>
</dbReference>
<dbReference type="InterPro" id="IPR011050">
    <property type="entry name" value="Pectin_lyase_fold/virulence"/>
</dbReference>
<evidence type="ECO:0000259" key="7">
    <source>
        <dbReference type="PROSITE" id="PS51175"/>
    </source>
</evidence>
<dbReference type="InterPro" id="IPR003961">
    <property type="entry name" value="FN3_dom"/>
</dbReference>
<dbReference type="SUPFAM" id="SSF49899">
    <property type="entry name" value="Concanavalin A-like lectins/glucanases"/>
    <property type="match status" value="2"/>
</dbReference>
<keyword evidence="1 5" id="KW-0732">Signal</keyword>
<dbReference type="InterPro" id="IPR005084">
    <property type="entry name" value="CBM6"/>
</dbReference>
<dbReference type="SUPFAM" id="SSF51126">
    <property type="entry name" value="Pectin lyase-like"/>
    <property type="match status" value="1"/>
</dbReference>
<keyword evidence="3" id="KW-1015">Disulfide bond</keyword>
<dbReference type="NCBIfam" id="TIGR02601">
    <property type="entry name" value="autotrns_rpt"/>
    <property type="match status" value="1"/>
</dbReference>
<dbReference type="SUPFAM" id="SSF49313">
    <property type="entry name" value="Cadherin-like"/>
    <property type="match status" value="3"/>
</dbReference>
<dbReference type="InterPro" id="IPR013783">
    <property type="entry name" value="Ig-like_fold"/>
</dbReference>
<dbReference type="InterPro" id="IPR036116">
    <property type="entry name" value="FN3_sf"/>
</dbReference>
<dbReference type="NCBIfam" id="TIGR04183">
    <property type="entry name" value="Por_Secre_tail"/>
    <property type="match status" value="1"/>
</dbReference>
<dbReference type="InterPro" id="IPR008929">
    <property type="entry name" value="Chondroitin_lyas"/>
</dbReference>
<dbReference type="CDD" id="cd04080">
    <property type="entry name" value="CBM6_cellulase-like"/>
    <property type="match status" value="1"/>
</dbReference>
<dbReference type="PROSITE" id="PS51175">
    <property type="entry name" value="CBM6"/>
    <property type="match status" value="1"/>
</dbReference>
<evidence type="ECO:0000313" key="9">
    <source>
        <dbReference type="Proteomes" id="UP001597112"/>
    </source>
</evidence>
<dbReference type="InterPro" id="IPR008979">
    <property type="entry name" value="Galactose-bd-like_sf"/>
</dbReference>
<dbReference type="PANTHER" id="PTHR13817:SF73">
    <property type="entry name" value="FIBRONECTIN TYPE-III DOMAIN-CONTAINING PROTEIN"/>
    <property type="match status" value="1"/>
</dbReference>
<dbReference type="Proteomes" id="UP001597112">
    <property type="component" value="Unassembled WGS sequence"/>
</dbReference>
<dbReference type="PROSITE" id="PS50853">
    <property type="entry name" value="FN3"/>
    <property type="match status" value="3"/>
</dbReference>
<dbReference type="Pfam" id="PF05426">
    <property type="entry name" value="Alginate_lyase"/>
    <property type="match status" value="1"/>
</dbReference>
<keyword evidence="4" id="KW-0456">Lyase</keyword>
<dbReference type="Pfam" id="PF03422">
    <property type="entry name" value="CBM_6"/>
    <property type="match status" value="1"/>
</dbReference>
<dbReference type="InterPro" id="IPR006584">
    <property type="entry name" value="Cellulose-bd_IV"/>
</dbReference>